<dbReference type="Proteomes" id="UP000079169">
    <property type="component" value="Unplaced"/>
</dbReference>
<dbReference type="KEGG" id="dci:103522163"/>
<dbReference type="PaxDb" id="121845-A0A1S3DQH8"/>
<organism evidence="1 2">
    <name type="scientific">Diaphorina citri</name>
    <name type="common">Asian citrus psyllid</name>
    <dbReference type="NCBI Taxonomy" id="121845"/>
    <lineage>
        <taxon>Eukaryota</taxon>
        <taxon>Metazoa</taxon>
        <taxon>Ecdysozoa</taxon>
        <taxon>Arthropoda</taxon>
        <taxon>Hexapoda</taxon>
        <taxon>Insecta</taxon>
        <taxon>Pterygota</taxon>
        <taxon>Neoptera</taxon>
        <taxon>Paraneoptera</taxon>
        <taxon>Hemiptera</taxon>
        <taxon>Sternorrhyncha</taxon>
        <taxon>Psylloidea</taxon>
        <taxon>Psyllidae</taxon>
        <taxon>Diaphorininae</taxon>
        <taxon>Diaphorina</taxon>
    </lineage>
</organism>
<keyword evidence="1" id="KW-1185">Reference proteome</keyword>
<dbReference type="GO" id="GO:0140291">
    <property type="term" value="P:peptidyl-glutamate ADP-deribosylation"/>
    <property type="evidence" value="ECO:0007669"/>
    <property type="project" value="TreeGrafter"/>
</dbReference>
<dbReference type="PANTHER" id="PTHR12521">
    <property type="entry name" value="PROTEIN C6ORF130"/>
    <property type="match status" value="1"/>
</dbReference>
<accession>A0A1S3DQH8</accession>
<name>A0A1S3DQH8_DIACI</name>
<dbReference type="SUPFAM" id="SSF52949">
    <property type="entry name" value="Macro domain-like"/>
    <property type="match status" value="1"/>
</dbReference>
<dbReference type="Gene3D" id="3.40.220.10">
    <property type="entry name" value="Leucine Aminopeptidase, subunit E, domain 1"/>
    <property type="match status" value="1"/>
</dbReference>
<sequence length="351" mass="40207">MLNIINNLTEVPLSTGEVPTDQVCIRECIGDIFDAPQDLSLVHCISKDWQSKGLAKRFREKFGRVDLLRSVPVEVGEFLFLRLPTRFIFYLVIKDDKREKPNLNILKSALMKLRTFTKDNNITKLGLPKLCSGPNTLDWKVVKRLINNIFIDSNMEIIVYSLQHNDMCGAVEDVIAEDNSSDSPHVDVPPDNRRTRMVFANDDYLLLPRSNSIIQTTSKFGGHGYFKPNLNFLETNQIFIEEQVVRSTLSEIVVINPTSYHKYIRKGHLIGIIQSKDSPLEIINTIETGSDVSHSTVQRLKDRNLDLRNPFKDLGGNVIDICSKLSTNEKLELRKLLNRYIHVFAKNEYDF</sequence>
<dbReference type="PANTHER" id="PTHR12521:SF0">
    <property type="entry name" value="ADP-RIBOSE GLYCOHYDROLASE OARD1"/>
    <property type="match status" value="1"/>
</dbReference>
<evidence type="ECO:0000313" key="1">
    <source>
        <dbReference type="Proteomes" id="UP000079169"/>
    </source>
</evidence>
<proteinExistence type="predicted"/>
<protein>
    <submittedName>
        <fullName evidence="2">Uncharacterized protein LOC103522163</fullName>
    </submittedName>
</protein>
<gene>
    <name evidence="2" type="primary">LOC103522163</name>
</gene>
<dbReference type="CDD" id="cd02901">
    <property type="entry name" value="Macro_Poa1p-like"/>
    <property type="match status" value="1"/>
</dbReference>
<feature type="non-terminal residue" evidence="2">
    <location>
        <position position="351"/>
    </location>
</feature>
<reference evidence="2" key="1">
    <citation type="submission" date="2025-08" db="UniProtKB">
        <authorList>
            <consortium name="RefSeq"/>
        </authorList>
    </citation>
    <scope>IDENTIFICATION</scope>
</reference>
<dbReference type="GeneID" id="103522163"/>
<dbReference type="RefSeq" id="XP_008485485.3">
    <property type="nucleotide sequence ID" value="XM_008487263.3"/>
</dbReference>
<evidence type="ECO:0000313" key="2">
    <source>
        <dbReference type="RefSeq" id="XP_008485485.3"/>
    </source>
</evidence>
<dbReference type="InterPro" id="IPR043472">
    <property type="entry name" value="Macro_dom-like"/>
</dbReference>
<dbReference type="InterPro" id="IPR050892">
    <property type="entry name" value="ADP-ribose_metab_enzymes"/>
</dbReference>
<dbReference type="AlphaFoldDB" id="A0A1S3DQH8"/>